<accession>A0A2U3KJL4</accession>
<organism evidence="3 4">
    <name type="scientific">Candidatus Sulfotelmatobacter kueseliae</name>
    <dbReference type="NCBI Taxonomy" id="2042962"/>
    <lineage>
        <taxon>Bacteria</taxon>
        <taxon>Pseudomonadati</taxon>
        <taxon>Acidobacteriota</taxon>
        <taxon>Terriglobia</taxon>
        <taxon>Terriglobales</taxon>
        <taxon>Candidatus Korobacteraceae</taxon>
        <taxon>Candidatus Sulfotelmatobacter</taxon>
    </lineage>
</organism>
<feature type="region of interest" description="Disordered" evidence="1">
    <location>
        <begin position="50"/>
        <end position="92"/>
    </location>
</feature>
<sequence>MKKFKLDRIISIATLVASLVAIILVLKRPTPVAQPQTPAAIAEHAQSFDQKMTQFQQASQTSPASGSPGSTDTAKPDAGHMASSATQSPKAEVHINSDEISAVLAQSLGAAGASGITPNSDVGSGAPVIKDQQVSFDGDVVHGQFLTQIAGKDVWITISGHIGEKDGYATFDPTEFKVGDLDIPVSLVNPALQKKLAEERDRLKLPDNVGGVKVENGELVMQQK</sequence>
<protein>
    <submittedName>
        <fullName evidence="3">Uncharacterized protein</fullName>
    </submittedName>
</protein>
<gene>
    <name evidence="3" type="ORF">SBA1_290082</name>
</gene>
<evidence type="ECO:0000313" key="4">
    <source>
        <dbReference type="Proteomes" id="UP000238701"/>
    </source>
</evidence>
<feature type="transmembrane region" description="Helical" evidence="2">
    <location>
        <begin position="9"/>
        <end position="26"/>
    </location>
</feature>
<dbReference type="EMBL" id="OMOD01000121">
    <property type="protein sequence ID" value="SPF39720.1"/>
    <property type="molecule type" value="Genomic_DNA"/>
</dbReference>
<reference evidence="4" key="1">
    <citation type="submission" date="2018-02" db="EMBL/GenBank/DDBJ databases">
        <authorList>
            <person name="Hausmann B."/>
        </authorList>
    </citation>
    <scope>NUCLEOTIDE SEQUENCE [LARGE SCALE GENOMIC DNA]</scope>
    <source>
        <strain evidence="4">Peat soil MAG SbA1</strain>
    </source>
</reference>
<dbReference type="AlphaFoldDB" id="A0A2U3KJL4"/>
<dbReference type="Proteomes" id="UP000238701">
    <property type="component" value="Unassembled WGS sequence"/>
</dbReference>
<keyword evidence="2" id="KW-0812">Transmembrane</keyword>
<keyword evidence="2" id="KW-0472">Membrane</keyword>
<proteinExistence type="predicted"/>
<dbReference type="OrthoDB" id="9962080at2"/>
<feature type="compositionally biased region" description="Polar residues" evidence="1">
    <location>
        <begin position="50"/>
        <end position="73"/>
    </location>
</feature>
<evidence type="ECO:0000256" key="2">
    <source>
        <dbReference type="SAM" id="Phobius"/>
    </source>
</evidence>
<evidence type="ECO:0000313" key="3">
    <source>
        <dbReference type="EMBL" id="SPF39720.1"/>
    </source>
</evidence>
<keyword evidence="2" id="KW-1133">Transmembrane helix</keyword>
<evidence type="ECO:0000256" key="1">
    <source>
        <dbReference type="SAM" id="MobiDB-lite"/>
    </source>
</evidence>
<name>A0A2U3KJL4_9BACT</name>